<keyword evidence="2" id="KW-1185">Reference proteome</keyword>
<comment type="caution">
    <text evidence="1">The sequence shown here is derived from an EMBL/GenBank/DDBJ whole genome shotgun (WGS) entry which is preliminary data.</text>
</comment>
<sequence length="508" mass="55741">MTEVLQSPSHFTSPSSSSSPCGRLTSNDGSHPSALINSPTAEGGVQDHLGSDSEEVQEEEAQVRDRKRKERDREGNQLSVLTILVAAFKKSIIGCSTTGGELSSMDIGWPSNVRHVAHVTFDRFNGFLGLPVEFEPEVPRRAPSASAKVFGVSTESMQLSFDVRGNSVPTILLLMQRHLYAQGGLQAEGIFRINAENSQEEYVREQLNRGVVPNGIDVHCLAGLIKAWFRELPTGILDPLSHEQVMQSQSEEECAQLVRLLPPTEAALLDWAINLMADVAQMEHLNKMNARNVAMVFAPNMTQMADPLTALMYAVQVMNFLKTLVVKTLREREESILGSNPVSNLNSFDDDEHHSSWQLNIENDTVNQNESNEEEKVFLAEEPSLQSPSHHTEDGSETLSGSKDLVSPTEAITQGGNRLLVDTCPCVVVSQVRSLSNGLQEGSFITGLPKGGQVNICKSKSLNSSNPNTAIYSKKVIELQAAEAAEKNRGTEIIRRINSRTELAEAWR</sequence>
<gene>
    <name evidence="1" type="ORF">L6164_033866</name>
</gene>
<organism evidence="1 2">
    <name type="scientific">Bauhinia variegata</name>
    <name type="common">Purple orchid tree</name>
    <name type="synonym">Phanera variegata</name>
    <dbReference type="NCBI Taxonomy" id="167791"/>
    <lineage>
        <taxon>Eukaryota</taxon>
        <taxon>Viridiplantae</taxon>
        <taxon>Streptophyta</taxon>
        <taxon>Embryophyta</taxon>
        <taxon>Tracheophyta</taxon>
        <taxon>Spermatophyta</taxon>
        <taxon>Magnoliopsida</taxon>
        <taxon>eudicotyledons</taxon>
        <taxon>Gunneridae</taxon>
        <taxon>Pentapetalae</taxon>
        <taxon>rosids</taxon>
        <taxon>fabids</taxon>
        <taxon>Fabales</taxon>
        <taxon>Fabaceae</taxon>
        <taxon>Cercidoideae</taxon>
        <taxon>Cercideae</taxon>
        <taxon>Bauhiniinae</taxon>
        <taxon>Bauhinia</taxon>
    </lineage>
</organism>
<accession>A0ACB9KT66</accession>
<dbReference type="Proteomes" id="UP000828941">
    <property type="component" value="Chromosome 13"/>
</dbReference>
<evidence type="ECO:0000313" key="2">
    <source>
        <dbReference type="Proteomes" id="UP000828941"/>
    </source>
</evidence>
<dbReference type="EMBL" id="CM039438">
    <property type="protein sequence ID" value="KAI4300494.1"/>
    <property type="molecule type" value="Genomic_DNA"/>
</dbReference>
<proteinExistence type="predicted"/>
<evidence type="ECO:0000313" key="1">
    <source>
        <dbReference type="EMBL" id="KAI4300494.1"/>
    </source>
</evidence>
<reference evidence="1 2" key="1">
    <citation type="journal article" date="2022" name="DNA Res.">
        <title>Chromosomal-level genome assembly of the orchid tree Bauhinia variegata (Leguminosae; Cercidoideae) supports the allotetraploid origin hypothesis of Bauhinia.</title>
        <authorList>
            <person name="Zhong Y."/>
            <person name="Chen Y."/>
            <person name="Zheng D."/>
            <person name="Pang J."/>
            <person name="Liu Y."/>
            <person name="Luo S."/>
            <person name="Meng S."/>
            <person name="Qian L."/>
            <person name="Wei D."/>
            <person name="Dai S."/>
            <person name="Zhou R."/>
        </authorList>
    </citation>
    <scope>NUCLEOTIDE SEQUENCE [LARGE SCALE GENOMIC DNA]</scope>
    <source>
        <strain evidence="1">BV-YZ2020</strain>
    </source>
</reference>
<protein>
    <submittedName>
        <fullName evidence="1">Uncharacterized protein</fullName>
    </submittedName>
</protein>
<name>A0ACB9KT66_BAUVA</name>